<dbReference type="AlphaFoldDB" id="A0A6C0K2V1"/>
<dbReference type="InterPro" id="IPR043729">
    <property type="entry name" value="DUF5672"/>
</dbReference>
<evidence type="ECO:0000259" key="1">
    <source>
        <dbReference type="Pfam" id="PF18922"/>
    </source>
</evidence>
<name>A0A6C0K2V1_9ZZZZ</name>
<dbReference type="Pfam" id="PF18922">
    <property type="entry name" value="DUF5672"/>
    <property type="match status" value="1"/>
</dbReference>
<proteinExistence type="predicted"/>
<reference evidence="2" key="1">
    <citation type="journal article" date="2020" name="Nature">
        <title>Giant virus diversity and host interactions through global metagenomics.</title>
        <authorList>
            <person name="Schulz F."/>
            <person name="Roux S."/>
            <person name="Paez-Espino D."/>
            <person name="Jungbluth S."/>
            <person name="Walsh D.A."/>
            <person name="Denef V.J."/>
            <person name="McMahon K.D."/>
            <person name="Konstantinidis K.T."/>
            <person name="Eloe-Fadrosh E.A."/>
            <person name="Kyrpides N.C."/>
            <person name="Woyke T."/>
        </authorList>
    </citation>
    <scope>NUCLEOTIDE SEQUENCE</scope>
    <source>
        <strain evidence="2">GVMAG-S-1101171-110</strain>
    </source>
</reference>
<dbReference type="EMBL" id="MN740799">
    <property type="protein sequence ID" value="QHU12372.1"/>
    <property type="molecule type" value="Genomic_DNA"/>
</dbReference>
<evidence type="ECO:0000313" key="2">
    <source>
        <dbReference type="EMBL" id="QHU12372.1"/>
    </source>
</evidence>
<sequence length="276" mass="32206">MDRYIHMFDDYPEEAGKMTDEKKHEKRFVLESRIYSALKDRYMGPLKEYWSNYTVPSTSDTGRSIVIIERRIHPNLEFILYNAAYFARGWGITIICSDLNSDYIRGLLDPVKHSAVNIIQAFEGNPEPSVGRNEYNYLLQTLEFYESLPCENLLFMEMDTYLRKPLPESILAYDYLASPYVWDTSTQVGGLSYRKKSAMVRVCSEYSEMVPAQDIFAHRGMKALGLCLAPFEVAREIFCESYVYYDPIGFHQWWTFFHLGVEDADNICNTYMTLEV</sequence>
<organism evidence="2">
    <name type="scientific">viral metagenome</name>
    <dbReference type="NCBI Taxonomy" id="1070528"/>
    <lineage>
        <taxon>unclassified sequences</taxon>
        <taxon>metagenomes</taxon>
        <taxon>organismal metagenomes</taxon>
    </lineage>
</organism>
<feature type="domain" description="DUF5672" evidence="1">
    <location>
        <begin position="131"/>
        <end position="210"/>
    </location>
</feature>
<protein>
    <recommendedName>
        <fullName evidence="1">DUF5672 domain-containing protein</fullName>
    </recommendedName>
</protein>
<accession>A0A6C0K2V1</accession>